<accession>A0ABX1R804</accession>
<evidence type="ECO:0000259" key="1">
    <source>
        <dbReference type="Pfam" id="PF12697"/>
    </source>
</evidence>
<dbReference type="SUPFAM" id="SSF53474">
    <property type="entry name" value="alpha/beta-Hydrolases"/>
    <property type="match status" value="1"/>
</dbReference>
<reference evidence="2 3" key="1">
    <citation type="submission" date="2020-04" db="EMBL/GenBank/DDBJ databases">
        <authorList>
            <person name="Klaysubun C."/>
            <person name="Duangmal K."/>
            <person name="Lipun K."/>
        </authorList>
    </citation>
    <scope>NUCLEOTIDE SEQUENCE [LARGE SCALE GENOMIC DNA]</scope>
    <source>
        <strain evidence="2 3">JCM 11839</strain>
    </source>
</reference>
<name>A0ABX1R804_9PSEU</name>
<dbReference type="Gene3D" id="3.40.50.1820">
    <property type="entry name" value="alpha/beta hydrolase"/>
    <property type="match status" value="1"/>
</dbReference>
<sequence>MTPTVDGRGHLLLVHGAWHGSWCWQQLEPHLAADGWTVSTIDLPSVADDSGTAGMFDDARAVRERLDGLDGPVVVLAHSYGGVPTAQAAAGAPNVSQLIFLAAYMLEVGESLASPVGWDLPEQGEGTIPPPPAREALYADLSDEDAAQAEGRLRPHSIRSLTERLTAAAWTTIPSAYVHCEKDQILPPLIDRMAQERAAAVYRLPSSHSPFLSMPAELASLIGSIAGTTASRP</sequence>
<dbReference type="InterPro" id="IPR000073">
    <property type="entry name" value="AB_hydrolase_1"/>
</dbReference>
<evidence type="ECO:0000313" key="2">
    <source>
        <dbReference type="EMBL" id="NMH76516.1"/>
    </source>
</evidence>
<dbReference type="InterPro" id="IPR052897">
    <property type="entry name" value="Sec-Metab_Biosynth_Hydrolase"/>
</dbReference>
<dbReference type="InterPro" id="IPR029058">
    <property type="entry name" value="AB_hydrolase_fold"/>
</dbReference>
<dbReference type="RefSeq" id="WP_169394595.1">
    <property type="nucleotide sequence ID" value="NZ_BAAAJH010000017.1"/>
</dbReference>
<comment type="caution">
    <text evidence="2">The sequence shown here is derived from an EMBL/GenBank/DDBJ whole genome shotgun (WGS) entry which is preliminary data.</text>
</comment>
<dbReference type="GO" id="GO:0016787">
    <property type="term" value="F:hydrolase activity"/>
    <property type="evidence" value="ECO:0007669"/>
    <property type="project" value="UniProtKB-KW"/>
</dbReference>
<keyword evidence="2" id="KW-0378">Hydrolase</keyword>
<organism evidence="2 3">
    <name type="scientific">Pseudonocardia xinjiangensis</name>
    <dbReference type="NCBI Taxonomy" id="75289"/>
    <lineage>
        <taxon>Bacteria</taxon>
        <taxon>Bacillati</taxon>
        <taxon>Actinomycetota</taxon>
        <taxon>Actinomycetes</taxon>
        <taxon>Pseudonocardiales</taxon>
        <taxon>Pseudonocardiaceae</taxon>
        <taxon>Pseudonocardia</taxon>
    </lineage>
</organism>
<dbReference type="PANTHER" id="PTHR37017">
    <property type="entry name" value="AB HYDROLASE-1 DOMAIN-CONTAINING PROTEIN-RELATED"/>
    <property type="match status" value="1"/>
</dbReference>
<dbReference type="Proteomes" id="UP001296706">
    <property type="component" value="Unassembled WGS sequence"/>
</dbReference>
<feature type="domain" description="AB hydrolase-1" evidence="1">
    <location>
        <begin position="11"/>
        <end position="220"/>
    </location>
</feature>
<evidence type="ECO:0000313" key="3">
    <source>
        <dbReference type="Proteomes" id="UP001296706"/>
    </source>
</evidence>
<dbReference type="PANTHER" id="PTHR37017:SF11">
    <property type="entry name" value="ESTERASE_LIPASE_THIOESTERASE DOMAIN-CONTAINING PROTEIN"/>
    <property type="match status" value="1"/>
</dbReference>
<dbReference type="EMBL" id="JAAXKY010000010">
    <property type="protein sequence ID" value="NMH76516.1"/>
    <property type="molecule type" value="Genomic_DNA"/>
</dbReference>
<protein>
    <submittedName>
        <fullName evidence="2">Alpha/beta hydrolase</fullName>
    </submittedName>
</protein>
<dbReference type="Pfam" id="PF12697">
    <property type="entry name" value="Abhydrolase_6"/>
    <property type="match status" value="1"/>
</dbReference>
<keyword evidence="3" id="KW-1185">Reference proteome</keyword>
<proteinExistence type="predicted"/>
<gene>
    <name evidence="2" type="ORF">HF577_05285</name>
</gene>